<evidence type="ECO:0000313" key="2">
    <source>
        <dbReference type="Proteomes" id="UP000321332"/>
    </source>
</evidence>
<dbReference type="GeneID" id="61186407"/>
<keyword evidence="1" id="KW-0762">Sugar transport</keyword>
<name>A0AAE6M1I0_LEUCA</name>
<accession>A0AAE6M1I0</accession>
<sequence>MSWWQNLFSRKSQYGNLRTTGQINAVQISRQSELTVIVAPVTGQLQKIDDENDQIHSKNGFMMLPNGYTILSPVSGIVVESKKNMLTIKSVNHAEVVVSVVTHDTDNARLALYSHGQQLHAGDMIGTISAKNSNATVYVIFEENVIPRVRYGAVYAGQNVWQNQEVVNESK</sequence>
<dbReference type="Proteomes" id="UP000321332">
    <property type="component" value="Chromosome"/>
</dbReference>
<dbReference type="EMBL" id="CP042374">
    <property type="protein sequence ID" value="QEA32912.1"/>
    <property type="molecule type" value="Genomic_DNA"/>
</dbReference>
<proteinExistence type="predicted"/>
<keyword evidence="1" id="KW-0813">Transport</keyword>
<dbReference type="Gene3D" id="2.70.70.10">
    <property type="entry name" value="Glucose Permease (Domain IIA)"/>
    <property type="match status" value="1"/>
</dbReference>
<organism evidence="1 2">
    <name type="scientific">Leuconostoc carnosum</name>
    <dbReference type="NCBI Taxonomy" id="1252"/>
    <lineage>
        <taxon>Bacteria</taxon>
        <taxon>Bacillati</taxon>
        <taxon>Bacillota</taxon>
        <taxon>Bacilli</taxon>
        <taxon>Lactobacillales</taxon>
        <taxon>Lactobacillaceae</taxon>
        <taxon>Leuconostoc</taxon>
    </lineage>
</organism>
<gene>
    <name evidence="1" type="ORF">FGL89_01545</name>
</gene>
<dbReference type="AlphaFoldDB" id="A0AAE6M1I0"/>
<dbReference type="RefSeq" id="WP_014974166.1">
    <property type="nucleotide sequence ID" value="NZ_BPKR01000003.1"/>
</dbReference>
<dbReference type="GO" id="GO:0016740">
    <property type="term" value="F:transferase activity"/>
    <property type="evidence" value="ECO:0007669"/>
    <property type="project" value="UniProtKB-KW"/>
</dbReference>
<dbReference type="GO" id="GO:0009401">
    <property type="term" value="P:phosphoenolpyruvate-dependent sugar phosphotransferase system"/>
    <property type="evidence" value="ECO:0007669"/>
    <property type="project" value="InterPro"/>
</dbReference>
<dbReference type="OMA" id="HSKNGFM"/>
<dbReference type="SUPFAM" id="SSF51261">
    <property type="entry name" value="Duplicated hybrid motif"/>
    <property type="match status" value="1"/>
</dbReference>
<dbReference type="InterPro" id="IPR011055">
    <property type="entry name" value="Dup_hybrid_motif"/>
</dbReference>
<reference evidence="1 2" key="1">
    <citation type="submission" date="2019-06" db="EMBL/GenBank/DDBJ databases">
        <title>Genome analyses of bacteria isolated from kimchi.</title>
        <authorList>
            <person name="Lee S."/>
            <person name="Ahn S."/>
            <person name="Roh S."/>
        </authorList>
    </citation>
    <scope>NUCLEOTIDE SEQUENCE [LARGE SCALE GENOMIC DNA]</scope>
    <source>
        <strain evidence="1 2">CBA3620</strain>
    </source>
</reference>
<evidence type="ECO:0000313" key="1">
    <source>
        <dbReference type="EMBL" id="QEA32912.1"/>
    </source>
</evidence>
<protein>
    <submittedName>
        <fullName evidence="1">PTS glucose transporter subunit IIA</fullName>
    </submittedName>
</protein>